<evidence type="ECO:0000313" key="3">
    <source>
        <dbReference type="Proteomes" id="UP000632222"/>
    </source>
</evidence>
<dbReference type="EMBL" id="BMOD01000030">
    <property type="protein sequence ID" value="GGJ54636.1"/>
    <property type="molecule type" value="Genomic_DNA"/>
</dbReference>
<dbReference type="RefSeq" id="WP_189007618.1">
    <property type="nucleotide sequence ID" value="NZ_BMOD01000030.1"/>
</dbReference>
<keyword evidence="1" id="KW-0812">Transmembrane</keyword>
<reference evidence="3" key="1">
    <citation type="journal article" date="2019" name="Int. J. Syst. Evol. Microbiol.">
        <title>The Global Catalogue of Microorganisms (GCM) 10K type strain sequencing project: providing services to taxonomists for standard genome sequencing and annotation.</title>
        <authorList>
            <consortium name="The Broad Institute Genomics Platform"/>
            <consortium name="The Broad Institute Genome Sequencing Center for Infectious Disease"/>
            <person name="Wu L."/>
            <person name="Ma J."/>
        </authorList>
    </citation>
    <scope>NUCLEOTIDE SEQUENCE [LARGE SCALE GENOMIC DNA]</scope>
    <source>
        <strain evidence="3">JCM 14370</strain>
    </source>
</reference>
<organism evidence="2 3">
    <name type="scientific">Deinococcus roseus</name>
    <dbReference type="NCBI Taxonomy" id="392414"/>
    <lineage>
        <taxon>Bacteria</taxon>
        <taxon>Thermotogati</taxon>
        <taxon>Deinococcota</taxon>
        <taxon>Deinococci</taxon>
        <taxon>Deinococcales</taxon>
        <taxon>Deinococcaceae</taxon>
        <taxon>Deinococcus</taxon>
    </lineage>
</organism>
<feature type="transmembrane region" description="Helical" evidence="1">
    <location>
        <begin position="20"/>
        <end position="40"/>
    </location>
</feature>
<keyword evidence="1" id="KW-1133">Transmembrane helix</keyword>
<evidence type="ECO:0000313" key="2">
    <source>
        <dbReference type="EMBL" id="GGJ54636.1"/>
    </source>
</evidence>
<keyword evidence="1" id="KW-0472">Membrane</keyword>
<dbReference type="Proteomes" id="UP000632222">
    <property type="component" value="Unassembled WGS sequence"/>
</dbReference>
<comment type="caution">
    <text evidence="2">The sequence shown here is derived from an EMBL/GenBank/DDBJ whole genome shotgun (WGS) entry which is preliminary data.</text>
</comment>
<sequence length="147" mass="16912">MSGIALQKPLPRPRRDHRTFWALFSIGLVILIAMMGLPVVNTFLATSSDLSGTWTCMSTCPKATSFTLRGGGVYREADGKVEQIGYWKWKVRSGLLLKARTETQKPFKWLFFNSMLYPTVQFRWWTGAPQFCVDEKRVWCYVKSEGF</sequence>
<name>A0ABQ2DDM3_9DEIO</name>
<keyword evidence="3" id="KW-1185">Reference proteome</keyword>
<proteinExistence type="predicted"/>
<evidence type="ECO:0000256" key="1">
    <source>
        <dbReference type="SAM" id="Phobius"/>
    </source>
</evidence>
<accession>A0ABQ2DDM3</accession>
<protein>
    <submittedName>
        <fullName evidence="2">Uncharacterized protein</fullName>
    </submittedName>
</protein>
<gene>
    <name evidence="2" type="ORF">GCM10008938_45900</name>
</gene>